<keyword evidence="2" id="KW-1133">Transmembrane helix</keyword>
<name>A0A1H3FG32_EUBBA</name>
<protein>
    <submittedName>
        <fullName evidence="3">Sortase B. Cysteine peptidase. MEROPS family C60B</fullName>
    </submittedName>
</protein>
<organism evidence="3 4">
    <name type="scientific">Eubacterium barkeri</name>
    <name type="common">Clostridium barkeri</name>
    <dbReference type="NCBI Taxonomy" id="1528"/>
    <lineage>
        <taxon>Bacteria</taxon>
        <taxon>Bacillati</taxon>
        <taxon>Bacillota</taxon>
        <taxon>Clostridia</taxon>
        <taxon>Eubacteriales</taxon>
        <taxon>Eubacteriaceae</taxon>
        <taxon>Eubacterium</taxon>
    </lineage>
</organism>
<dbReference type="InterPro" id="IPR005754">
    <property type="entry name" value="Sortase"/>
</dbReference>
<dbReference type="EMBL" id="FNOU01000010">
    <property type="protein sequence ID" value="SDX89079.1"/>
    <property type="molecule type" value="Genomic_DNA"/>
</dbReference>
<accession>A0A1H3FG32</accession>
<proteinExistence type="predicted"/>
<keyword evidence="1" id="KW-0378">Hydrolase</keyword>
<dbReference type="CDD" id="cd05826">
    <property type="entry name" value="Sortase_B"/>
    <property type="match status" value="1"/>
</dbReference>
<dbReference type="SUPFAM" id="SSF63817">
    <property type="entry name" value="Sortase"/>
    <property type="match status" value="1"/>
</dbReference>
<keyword evidence="4" id="KW-1185">Reference proteome</keyword>
<dbReference type="RefSeq" id="WP_176770863.1">
    <property type="nucleotide sequence ID" value="NZ_FNOU01000010.1"/>
</dbReference>
<dbReference type="InterPro" id="IPR009835">
    <property type="entry name" value="SrtB"/>
</dbReference>
<reference evidence="4" key="1">
    <citation type="submission" date="2016-10" db="EMBL/GenBank/DDBJ databases">
        <authorList>
            <person name="Varghese N."/>
            <person name="Submissions S."/>
        </authorList>
    </citation>
    <scope>NUCLEOTIDE SEQUENCE [LARGE SCALE GENOMIC DNA]</scope>
    <source>
        <strain evidence="4">VPI 5359</strain>
    </source>
</reference>
<evidence type="ECO:0000256" key="2">
    <source>
        <dbReference type="SAM" id="Phobius"/>
    </source>
</evidence>
<sequence>MAKIDKAPKKKGKAGRVIMDIVVALVVLALLGTAAWLLYKEFFPNNTPILKMQVTKADKTIDWDALRAKNPETIGWLTIDGTNIDTPVVQTKDNNKYLYTAFDGSNDERGTPFLDMDYKWDPKSQNSVVYGHSTMRSGVPVMFDDLLNYVKDPTFIQKNGAITYNRPPELGGDGTWAIFAVLTVEAETDYRQIDFPDQEQFQSYYQGLKDASIVKTDVTVAPGDEIITLSTCIFNTGLSDGRLAVIAKRVK</sequence>
<dbReference type="InterPro" id="IPR023365">
    <property type="entry name" value="Sortase_dom-sf"/>
</dbReference>
<dbReference type="Proteomes" id="UP000199652">
    <property type="component" value="Unassembled WGS sequence"/>
</dbReference>
<evidence type="ECO:0000256" key="1">
    <source>
        <dbReference type="ARBA" id="ARBA00022801"/>
    </source>
</evidence>
<dbReference type="Gene3D" id="2.40.260.10">
    <property type="entry name" value="Sortase"/>
    <property type="match status" value="1"/>
</dbReference>
<keyword evidence="2" id="KW-0812">Transmembrane</keyword>
<dbReference type="GO" id="GO:0016787">
    <property type="term" value="F:hydrolase activity"/>
    <property type="evidence" value="ECO:0007669"/>
    <property type="project" value="UniProtKB-KW"/>
</dbReference>
<gene>
    <name evidence="3" type="ORF">SAMN04488579_11018</name>
</gene>
<evidence type="ECO:0000313" key="3">
    <source>
        <dbReference type="EMBL" id="SDX89079.1"/>
    </source>
</evidence>
<evidence type="ECO:0000313" key="4">
    <source>
        <dbReference type="Proteomes" id="UP000199652"/>
    </source>
</evidence>
<dbReference type="AlphaFoldDB" id="A0A1H3FG32"/>
<dbReference type="Pfam" id="PF04203">
    <property type="entry name" value="Sortase"/>
    <property type="match status" value="1"/>
</dbReference>
<dbReference type="STRING" id="1528.SAMN04488579_11018"/>
<keyword evidence="2" id="KW-0472">Membrane</keyword>
<feature type="transmembrane region" description="Helical" evidence="2">
    <location>
        <begin position="21"/>
        <end position="39"/>
    </location>
</feature>